<dbReference type="EMBL" id="JASNQZ010000011">
    <property type="protein sequence ID" value="KAL0950537.1"/>
    <property type="molecule type" value="Genomic_DNA"/>
</dbReference>
<gene>
    <name evidence="1" type="ORF">HGRIS_007345</name>
</gene>
<protein>
    <submittedName>
        <fullName evidence="1">Uncharacterized protein</fullName>
    </submittedName>
</protein>
<reference evidence="2" key="1">
    <citation type="submission" date="2024-06" db="EMBL/GenBank/DDBJ databases">
        <title>Multi-omics analyses provide insights into the biosynthesis of the anticancer antibiotic pleurotin in Hohenbuehelia grisea.</title>
        <authorList>
            <person name="Weaver J.A."/>
            <person name="Alberti F."/>
        </authorList>
    </citation>
    <scope>NUCLEOTIDE SEQUENCE [LARGE SCALE GENOMIC DNA]</scope>
    <source>
        <strain evidence="2">T-177</strain>
    </source>
</reference>
<comment type="caution">
    <text evidence="1">The sequence shown here is derived from an EMBL/GenBank/DDBJ whole genome shotgun (WGS) entry which is preliminary data.</text>
</comment>
<dbReference type="Gene3D" id="3.60.130.30">
    <property type="match status" value="1"/>
</dbReference>
<keyword evidence="2" id="KW-1185">Reference proteome</keyword>
<dbReference type="Proteomes" id="UP001556367">
    <property type="component" value="Unassembled WGS sequence"/>
</dbReference>
<proteinExistence type="predicted"/>
<name>A0ABR3J4V6_9AGAR</name>
<evidence type="ECO:0000313" key="2">
    <source>
        <dbReference type="Proteomes" id="UP001556367"/>
    </source>
</evidence>
<sequence>MTRLEKETNVEDFDDFGTRLRASASRLNAALSVRYPGLDPVKLPLLSRTKRLLLREPVSPHLSEGLLRLIIFGSPFASSERLPGQARLPLQPAAEVVSPYLLMRFNNIINKATARRLLNCYVEMEALGLKTSHAEAHWSTTSALHAGVWSLYQKMPYVTRDTRSQPSAVTEVLARMLGIIAKEVAPKLVKLLKEHCPEQWARLQRAYDRVKTIMWEVYGEKPWLDFEGAFFTVAVKQGSSKILHLDWNDDKCGGITWVIPVGRWEGGEFCSPQLKACIPVAQGQALGVQARRLVHCGAPAKGTRVVFMLFADHTLLKQAEQ</sequence>
<evidence type="ECO:0000313" key="1">
    <source>
        <dbReference type="EMBL" id="KAL0950537.1"/>
    </source>
</evidence>
<accession>A0ABR3J4V6</accession>
<organism evidence="1 2">
    <name type="scientific">Hohenbuehelia grisea</name>
    <dbReference type="NCBI Taxonomy" id="104357"/>
    <lineage>
        <taxon>Eukaryota</taxon>
        <taxon>Fungi</taxon>
        <taxon>Dikarya</taxon>
        <taxon>Basidiomycota</taxon>
        <taxon>Agaricomycotina</taxon>
        <taxon>Agaricomycetes</taxon>
        <taxon>Agaricomycetidae</taxon>
        <taxon>Agaricales</taxon>
        <taxon>Pleurotineae</taxon>
        <taxon>Pleurotaceae</taxon>
        <taxon>Hohenbuehelia</taxon>
    </lineage>
</organism>